<name>A0AAU9JR64_9CILI</name>
<evidence type="ECO:0000313" key="1">
    <source>
        <dbReference type="EMBL" id="CAG9326822.1"/>
    </source>
</evidence>
<dbReference type="EMBL" id="CAJZBQ010000041">
    <property type="protein sequence ID" value="CAG9326822.1"/>
    <property type="molecule type" value="Genomic_DNA"/>
</dbReference>
<keyword evidence="2" id="KW-1185">Reference proteome</keyword>
<comment type="caution">
    <text evidence="1">The sequence shown here is derived from an EMBL/GenBank/DDBJ whole genome shotgun (WGS) entry which is preliminary data.</text>
</comment>
<gene>
    <name evidence="1" type="ORF">BSTOLATCC_MIC42337</name>
</gene>
<organism evidence="1 2">
    <name type="scientific">Blepharisma stoltei</name>
    <dbReference type="NCBI Taxonomy" id="1481888"/>
    <lineage>
        <taxon>Eukaryota</taxon>
        <taxon>Sar</taxon>
        <taxon>Alveolata</taxon>
        <taxon>Ciliophora</taxon>
        <taxon>Postciliodesmatophora</taxon>
        <taxon>Heterotrichea</taxon>
        <taxon>Heterotrichida</taxon>
        <taxon>Blepharismidae</taxon>
        <taxon>Blepharisma</taxon>
    </lineage>
</organism>
<reference evidence="1" key="1">
    <citation type="submission" date="2021-09" db="EMBL/GenBank/DDBJ databases">
        <authorList>
            <consortium name="AG Swart"/>
            <person name="Singh M."/>
            <person name="Singh A."/>
            <person name="Seah K."/>
            <person name="Emmerich C."/>
        </authorList>
    </citation>
    <scope>NUCLEOTIDE SEQUENCE</scope>
    <source>
        <strain evidence="1">ATCC30299</strain>
    </source>
</reference>
<dbReference type="Proteomes" id="UP001162131">
    <property type="component" value="Unassembled WGS sequence"/>
</dbReference>
<dbReference type="AlphaFoldDB" id="A0AAU9JR64"/>
<evidence type="ECO:0000313" key="2">
    <source>
        <dbReference type="Proteomes" id="UP001162131"/>
    </source>
</evidence>
<accession>A0AAU9JR64</accession>
<proteinExistence type="predicted"/>
<protein>
    <submittedName>
        <fullName evidence="1">Uncharacterized protein</fullName>
    </submittedName>
</protein>
<sequence length="66" mass="7409">MYELCGAMAKSRIRDPKVKLTIANAIFITTMNPVTNSVLQSLYNGNQISFNLWIHKFNASYSIVLG</sequence>